<evidence type="ECO:0000313" key="2">
    <source>
        <dbReference type="Proteomes" id="UP000279422"/>
    </source>
</evidence>
<dbReference type="Gene3D" id="3.40.720.10">
    <property type="entry name" value="Alkaline Phosphatase, subunit A"/>
    <property type="match status" value="2"/>
</dbReference>
<comment type="caution">
    <text evidence="1">The sequence shown here is derived from an EMBL/GenBank/DDBJ whole genome shotgun (WGS) entry which is preliminary data.</text>
</comment>
<dbReference type="InterPro" id="IPR017850">
    <property type="entry name" value="Alkaline_phosphatase_core_sf"/>
</dbReference>
<dbReference type="SUPFAM" id="SSF53649">
    <property type="entry name" value="Alkaline phosphatase-like"/>
    <property type="match status" value="1"/>
</dbReference>
<evidence type="ECO:0008006" key="3">
    <source>
        <dbReference type="Google" id="ProtNLM"/>
    </source>
</evidence>
<name>A0A497E2I7_UNCAE</name>
<dbReference type="Proteomes" id="UP000279422">
    <property type="component" value="Unassembled WGS sequence"/>
</dbReference>
<dbReference type="AlphaFoldDB" id="A0A497E2I7"/>
<gene>
    <name evidence="1" type="ORF">DRJ00_07090</name>
</gene>
<protein>
    <recommendedName>
        <fullName evidence="3">Nucleotide pyrophosphatase</fullName>
    </recommendedName>
</protein>
<evidence type="ECO:0000313" key="1">
    <source>
        <dbReference type="EMBL" id="RLE07989.1"/>
    </source>
</evidence>
<dbReference type="EMBL" id="QMPZ01000125">
    <property type="protein sequence ID" value="RLE07989.1"/>
    <property type="molecule type" value="Genomic_DNA"/>
</dbReference>
<proteinExistence type="predicted"/>
<sequence length="650" mass="73628">MKRKVILLGIDSVPMRLIRRFVDEGILPNMKRLMEEGSYGDALPSFPAYTPTNWAALCTGAHPGTTGASNWARRMENGQILSTFDSRTINCETIWEVAEKSNLKSLIVQYPGSYPPRISSGYVIAPLYKGLTTLQILPGGEYTTDEPMTENDRRIRISEATNWKGLDSRNLTEAKEAEIWILREGELSEISSSLAAKLAGATEDGAEIGPETKVQKAGKVKFELKFNLLAYKDKNGSEKVILTSKKNASDPLAELRIGQWSKWILTDIPTVDGLKRVSMRFKLRKFDLSNGKISLIRSEIYPAVDFTYPDSLSKELIEKVGPFFEHTALFNRCHLRKYRDLDRIEEDMETVFEELDYQVDWFIRSAKYIDKKYGWDLYYLHWHFPDSALHAFLSAADPESPAYERKRGEFALEKLRKTLILCDKLLKGFMDNFGDNSYIVVVSDHGNSPNKYICDITKFLCENNLAVLDSEGRLDISKSKVYPFGGLQLNINLKGREKTGIVEEKDFIRLQEEIIDKLLDWRVANSNKRVIAFALTKEQAQVIGYWGPTVGDIIFCYNGGFAWGKVEKGSVEIAPLSANHGCQYPTTSTKLSSILGCFMISGPGIKKGFEWPKDDLGYIKLIDVVPTLCYLLHIRPPRQARGSVLYELME</sequence>
<dbReference type="GO" id="GO:0016787">
    <property type="term" value="F:hydrolase activity"/>
    <property type="evidence" value="ECO:0007669"/>
    <property type="project" value="UniProtKB-ARBA"/>
</dbReference>
<organism evidence="1 2">
    <name type="scientific">Aerophobetes bacterium</name>
    <dbReference type="NCBI Taxonomy" id="2030807"/>
    <lineage>
        <taxon>Bacteria</taxon>
        <taxon>Candidatus Aerophobota</taxon>
    </lineage>
</organism>
<dbReference type="PANTHER" id="PTHR10151:SF120">
    <property type="entry name" value="BIS(5'-ADENOSYL)-TRIPHOSPHATASE"/>
    <property type="match status" value="1"/>
</dbReference>
<dbReference type="Pfam" id="PF01663">
    <property type="entry name" value="Phosphodiest"/>
    <property type="match status" value="2"/>
</dbReference>
<dbReference type="InterPro" id="IPR002591">
    <property type="entry name" value="Phosphodiest/P_Trfase"/>
</dbReference>
<accession>A0A497E2I7</accession>
<reference evidence="1 2" key="1">
    <citation type="submission" date="2018-06" db="EMBL/GenBank/DDBJ databases">
        <title>Extensive metabolic versatility and redundancy in microbially diverse, dynamic hydrothermal sediments.</title>
        <authorList>
            <person name="Dombrowski N."/>
            <person name="Teske A."/>
            <person name="Baker B.J."/>
        </authorList>
    </citation>
    <scope>NUCLEOTIDE SEQUENCE [LARGE SCALE GENOMIC DNA]</scope>
    <source>
        <strain evidence="1">B47_G16</strain>
    </source>
</reference>
<dbReference type="PANTHER" id="PTHR10151">
    <property type="entry name" value="ECTONUCLEOTIDE PYROPHOSPHATASE/PHOSPHODIESTERASE"/>
    <property type="match status" value="1"/>
</dbReference>